<name>A0A699GQT0_TANCI</name>
<feature type="compositionally biased region" description="Low complexity" evidence="1">
    <location>
        <begin position="305"/>
        <end position="319"/>
    </location>
</feature>
<accession>A0A699GQT0</accession>
<evidence type="ECO:0000259" key="2">
    <source>
        <dbReference type="Pfam" id="PF07727"/>
    </source>
</evidence>
<sequence length="1665" mass="192214">MQTQTSNTLHNANMEADGKDRSLMLAPGNYVKWKSRIKRYIDTKPNHELIHYCLKNPPYKYTWADKAVLVAEGSSETTTERIDNDIYSTVNACPNACEMWKAIERLKQGESINVQDLETNLYWKFRKFTSRDGESLGSYYSRFYKMMNELVRNQCDVTNHQVSIQFLLQLQPKWKRFMTLVKHSQELKTVSYHKLYDILKQHQNEVNEIRAERLARIANPLALVAQQQPVDHPQNHANDYTKNSSTRSQQGATRNRGNAIVNSPPPIYDQEPSTVVEDDEMSKGKEIDKLMALISLSFKKIYKPTNNNLRTSSNTSRANQDNSPRINKGTGYDNQRIGNVAGARETVARECQKPKRVKNAAYHKEKMLLFKQEEAGFQLNAEQADWRDDTDDEYEDQELEAYYMYMAQIQEVTPYAADDSGPIFDTEPLQKVQNNDHYNVFSIESEHPEQSKSVNDTYPIEQDEHNVIIDSLDMRYDREQVDQDDDDDLANERDLLASLIEKLKCEIDDSKNLSSNNHFKEANNELSRTNELMYKDLKKFQAELDRHNDVKYASKVEINCAKAKGDLMSYKMEFEKSFNKYTQKINDFNITILELKKELLVHQETISILSQQKEARIKFHKTREGKELDKVIALENKVKVLDNIVYKTGQIVQTMNKLNRNCKTSFAKPEFLKKAQRANPRLYDIGCYNDNLALMLEPESDEVIRLERESRSKLSDLIRPFDYEKLNNLYDLFVPQRKKSSKQRYFSEMSKMSHTPVNNENSKESFNKQTTLLEKWMDESILYDQKCKSSKELFKIKRSVVTTFDGVERCKQTIAKRTYFGHIDPFIQNTIEANSCPEIQRINADLEKFHLCLKKPRWGFDPGKLLYYVLVSLIRLLFDISKGNLELVASWNVEDKILVPKLPKNYARCGHPVDGPYCQGCALLRKILEEDLVTYFHDFQNTFESSDDKKQIEEEQAANARYWKIPACCDDDDDYNSAITPNEPVLSTEEPDNSLSMGDEHLDTIPTKESDEVIKSSVKNLIPILSESEGIPDTIDDDSLYNENIEYVEASPYDSELVSLEVAEIVIPEDEEIEDDNLQISSGSTTTHSDISLPDYKAFYLYNDHIEEISSGSTTTHFNISLSEYDSFIFDLSNDHFPLTDRSNFTHEEFADKLAHIISPPEYDCFYFRNLPDPAGTVTTSNELDLLFSPMVDELLNGSSQVVSKSSAVTTTDAPNQCQQQHTTLLNTQTTHAPTCKVPTQAPTVTSTKKINQSKMISENARVKDDELINIFRTPVQDRWEISSRHVDLSNMHTFYQRHPSEHRWTKDHPLEQVIGNHSQSVRIRRQLESDGEMCMFALTVSRTEPKNIKEAMADSAWIKSMQEELYQFDRLDEGVDFEESFAPVSRLEAVRLFIAYAAHKSFTVYQMDVKTVFLYGPQKEEVYVNQPDGFVDPYHPDKVYRLKKALYGLKQAPRVWYDELSTFLVSKGFSKGSIDPNLFITKHKGDILLEQIYVNDIIFGFTNPKLSKQFEKLMHSKFEMSMMGELKFFLGIQIHQSPRGIFINQAKYAQEILIKHGMTSCDSVGTPMVTKHLDADLSGTPVDQTKYRSMVRALMYLTSSRPDIVHAICYYARYQAKPTEKHLTAVKRIFWYLKDTINTGLWYPKDIGFELTAFSDSDHAGCLD</sequence>
<feature type="region of interest" description="Disordered" evidence="1">
    <location>
        <begin position="227"/>
        <end position="274"/>
    </location>
</feature>
<feature type="compositionally biased region" description="Polar residues" evidence="1">
    <location>
        <begin position="227"/>
        <end position="256"/>
    </location>
</feature>
<organism evidence="3">
    <name type="scientific">Tanacetum cinerariifolium</name>
    <name type="common">Dalmatian daisy</name>
    <name type="synonym">Chrysanthemum cinerariifolium</name>
    <dbReference type="NCBI Taxonomy" id="118510"/>
    <lineage>
        <taxon>Eukaryota</taxon>
        <taxon>Viridiplantae</taxon>
        <taxon>Streptophyta</taxon>
        <taxon>Embryophyta</taxon>
        <taxon>Tracheophyta</taxon>
        <taxon>Spermatophyta</taxon>
        <taxon>Magnoliopsida</taxon>
        <taxon>eudicotyledons</taxon>
        <taxon>Gunneridae</taxon>
        <taxon>Pentapetalae</taxon>
        <taxon>asterids</taxon>
        <taxon>campanulids</taxon>
        <taxon>Asterales</taxon>
        <taxon>Asteraceae</taxon>
        <taxon>Asteroideae</taxon>
        <taxon>Anthemideae</taxon>
        <taxon>Anthemidinae</taxon>
        <taxon>Tanacetum</taxon>
    </lineage>
</organism>
<feature type="region of interest" description="Disordered" evidence="1">
    <location>
        <begin position="305"/>
        <end position="333"/>
    </location>
</feature>
<protein>
    <submittedName>
        <fullName evidence="3">Retrovirus-related Pol polyprotein from transposon TNT 1-94</fullName>
    </submittedName>
</protein>
<dbReference type="Pfam" id="PF14223">
    <property type="entry name" value="Retrotran_gag_2"/>
    <property type="match status" value="1"/>
</dbReference>
<dbReference type="EMBL" id="BKCJ010000080">
    <property type="protein sequence ID" value="GEU29566.1"/>
    <property type="molecule type" value="Genomic_DNA"/>
</dbReference>
<evidence type="ECO:0000256" key="1">
    <source>
        <dbReference type="SAM" id="MobiDB-lite"/>
    </source>
</evidence>
<dbReference type="PANTHER" id="PTHR11439">
    <property type="entry name" value="GAG-POL-RELATED RETROTRANSPOSON"/>
    <property type="match status" value="1"/>
</dbReference>
<reference evidence="3" key="1">
    <citation type="journal article" date="2019" name="Sci. Rep.">
        <title>Draft genome of Tanacetum cinerariifolium, the natural source of mosquito coil.</title>
        <authorList>
            <person name="Yamashiro T."/>
            <person name="Shiraishi A."/>
            <person name="Satake H."/>
            <person name="Nakayama K."/>
        </authorList>
    </citation>
    <scope>NUCLEOTIDE SEQUENCE</scope>
</reference>
<evidence type="ECO:0000313" key="3">
    <source>
        <dbReference type="EMBL" id="GEU29566.1"/>
    </source>
</evidence>
<dbReference type="InterPro" id="IPR013103">
    <property type="entry name" value="RVT_2"/>
</dbReference>
<dbReference type="InterPro" id="IPR043502">
    <property type="entry name" value="DNA/RNA_pol_sf"/>
</dbReference>
<gene>
    <name evidence="3" type="ORF">Tci_001544</name>
</gene>
<dbReference type="PANTHER" id="PTHR11439:SF495">
    <property type="entry name" value="REVERSE TRANSCRIPTASE, RNA-DEPENDENT DNA POLYMERASE-RELATED"/>
    <property type="match status" value="1"/>
</dbReference>
<feature type="domain" description="Reverse transcriptase Ty1/copia-type" evidence="2">
    <location>
        <begin position="1375"/>
        <end position="1570"/>
    </location>
</feature>
<dbReference type="Pfam" id="PF07727">
    <property type="entry name" value="RVT_2"/>
    <property type="match status" value="1"/>
</dbReference>
<comment type="caution">
    <text evidence="3">The sequence shown here is derived from an EMBL/GenBank/DDBJ whole genome shotgun (WGS) entry which is preliminary data.</text>
</comment>
<proteinExistence type="predicted"/>
<dbReference type="SUPFAM" id="SSF56672">
    <property type="entry name" value="DNA/RNA polymerases"/>
    <property type="match status" value="1"/>
</dbReference>